<proteinExistence type="predicted"/>
<protein>
    <submittedName>
        <fullName evidence="3">SAV_2336 N-terminal domain-related protein</fullName>
    </submittedName>
</protein>
<feature type="compositionally biased region" description="Basic and acidic residues" evidence="1">
    <location>
        <begin position="98"/>
        <end position="107"/>
    </location>
</feature>
<dbReference type="SUPFAM" id="SSF56784">
    <property type="entry name" value="HAD-like"/>
    <property type="match status" value="1"/>
</dbReference>
<dbReference type="InterPro" id="IPR036388">
    <property type="entry name" value="WH-like_DNA-bd_sf"/>
</dbReference>
<dbReference type="Proteomes" id="UP001249394">
    <property type="component" value="Chromosome"/>
</dbReference>
<dbReference type="PANTHER" id="PTHR48125">
    <property type="entry name" value="LP07818P1"/>
    <property type="match status" value="1"/>
</dbReference>
<dbReference type="Gene3D" id="1.10.10.10">
    <property type="entry name" value="Winged helix-like DNA-binding domain superfamily/Winged helix DNA-binding domain"/>
    <property type="match status" value="1"/>
</dbReference>
<evidence type="ECO:0000259" key="2">
    <source>
        <dbReference type="PROSITE" id="PS50011"/>
    </source>
</evidence>
<keyword evidence="4" id="KW-1185">Reference proteome</keyword>
<dbReference type="SMART" id="SM00220">
    <property type="entry name" value="S_TKc"/>
    <property type="match status" value="1"/>
</dbReference>
<evidence type="ECO:0000313" key="4">
    <source>
        <dbReference type="Proteomes" id="UP001249394"/>
    </source>
</evidence>
<dbReference type="NCBIfam" id="NF041121">
    <property type="entry name" value="SAV_2336_NTERM"/>
    <property type="match status" value="1"/>
</dbReference>
<feature type="domain" description="Protein kinase" evidence="2">
    <location>
        <begin position="565"/>
        <end position="837"/>
    </location>
</feature>
<name>A0ABY9UF18_STRVL</name>
<feature type="compositionally biased region" description="Low complexity" evidence="1">
    <location>
        <begin position="20"/>
        <end position="36"/>
    </location>
</feature>
<dbReference type="Gene3D" id="1.10.510.10">
    <property type="entry name" value="Transferase(Phosphotransferase) domain 1"/>
    <property type="match status" value="1"/>
</dbReference>
<dbReference type="InterPro" id="IPR000719">
    <property type="entry name" value="Prot_kinase_dom"/>
</dbReference>
<evidence type="ECO:0000256" key="1">
    <source>
        <dbReference type="SAM" id="MobiDB-lite"/>
    </source>
</evidence>
<dbReference type="SUPFAM" id="SSF56112">
    <property type="entry name" value="Protein kinase-like (PK-like)"/>
    <property type="match status" value="1"/>
</dbReference>
<dbReference type="PANTHER" id="PTHR48125:SF10">
    <property type="entry name" value="OS12G0136300 PROTEIN"/>
    <property type="match status" value="1"/>
</dbReference>
<dbReference type="Gene3D" id="3.40.50.1000">
    <property type="entry name" value="HAD superfamily/HAD-like"/>
    <property type="match status" value="1"/>
</dbReference>
<organism evidence="3 4">
    <name type="scientific">Streptomyces violaceus</name>
    <name type="common">Streptomyces venezuelae</name>
    <dbReference type="NCBI Taxonomy" id="1936"/>
    <lineage>
        <taxon>Bacteria</taxon>
        <taxon>Bacillati</taxon>
        <taxon>Actinomycetota</taxon>
        <taxon>Actinomycetes</taxon>
        <taxon>Kitasatosporales</taxon>
        <taxon>Streptomycetaceae</taxon>
        <taxon>Streptomyces</taxon>
    </lineage>
</organism>
<dbReference type="Gene3D" id="3.30.200.20">
    <property type="entry name" value="Phosphorylase Kinase, domain 1"/>
    <property type="match status" value="1"/>
</dbReference>
<dbReference type="PROSITE" id="PS50011">
    <property type="entry name" value="PROTEIN_KINASE_DOM"/>
    <property type="match status" value="1"/>
</dbReference>
<feature type="compositionally biased region" description="Basic and acidic residues" evidence="1">
    <location>
        <begin position="1"/>
        <end position="16"/>
    </location>
</feature>
<dbReference type="CDD" id="cd01427">
    <property type="entry name" value="HAD_like"/>
    <property type="match status" value="1"/>
</dbReference>
<feature type="region of interest" description="Disordered" evidence="1">
    <location>
        <begin position="1"/>
        <end position="65"/>
    </location>
</feature>
<reference evidence="3 4" key="1">
    <citation type="submission" date="2023-09" db="EMBL/GenBank/DDBJ databases">
        <title>The genome sequence of Streptomyces anthocyanicus.</title>
        <authorList>
            <person name="Mo P."/>
        </authorList>
    </citation>
    <scope>NUCLEOTIDE SEQUENCE [LARGE SCALE GENOMIC DNA]</scope>
    <source>
        <strain evidence="3 4">JCM 4387</strain>
    </source>
</reference>
<dbReference type="InterPro" id="IPR036412">
    <property type="entry name" value="HAD-like_sf"/>
</dbReference>
<feature type="region of interest" description="Disordered" evidence="1">
    <location>
        <begin position="98"/>
        <end position="182"/>
    </location>
</feature>
<feature type="compositionally biased region" description="Low complexity" evidence="1">
    <location>
        <begin position="110"/>
        <end position="125"/>
    </location>
</feature>
<accession>A0ABY9UF18</accession>
<sequence length="1500" mass="160174">MASDHEWERPRADRAGARGAGRVPPAAASSADDAGWGAPGGGLSAISRRAAGARHAHTDREAGQSPVARLAAALAAAGASPTPRELAELLWLAGRLEAEEPSAREPRTVGPATPEGTAEAPAPEGDTPPTAVPPRSSEPPSTAPAPTPDRVPLRLPAPRSPGHAEGEAAGGSPLLAPAPPMLPHPLALQRALRPLQRKVPSPQLRVLDERATADRIARLGAHPDVWLPVLRPAPERWLRLNLVHDTGPTMPVWRPLVSELHTALAQSGIFRTVTLHPATPDGRARQVPVLDDGRTVTLVVSDCMGPQWRPGEAGERWYRTLRHWARHMPLAVVQPLPEHLWPTTALPAEPGLLTAPSTAAPSAALAFAPYEATPPPDRALPLPVLEPGAPWLAHWAALVSDPGGARTPGAAAWLPPAPAPPAEPVPDLASVSPEDLVLRFRATASPEAFRLAGHLALAVPSVPVMRLVQRTVDRDPHPQHLAEVILSGMLTAAPGPPGSYEFRPGIRELLLRSLPRTARGRTREFLERVGGLIDERAGLAAGEFRAETDGGRNGSGPAFATVSEETVRRLGGEGQPEPLFAGRYRLAGRRGWNGRMAIAVDVRTGQRVVVRRYRDQRAPHERFLRQARALAGIDDPHVVRVLDFGAEDDAPYLVTEFVDGLSLSEVLSGISFRTFARLVCQGLAGLEALHTEGLVRGERGPAGLLLRPDGTVLLSRFALGEESYGKNPESDVAEFRWLLKQLTAGMSVPVEHGRLLDLVDKHRLSEAADHAARLLAMAPWSPPRRVTLLGPLRISDGADPIEPPSPHAQALLCMLLLDHGRRVTHTELARGLWEEPLPESEAADRLERLAAEVRPVLPPGGLVSFSHAYAVHMPDVYVDVLHCEELLGDTMRGPAELRHVLDLWYGDPLDGIPGPAAAATRDRLRALRPDLETTLAEQDRRSSDEAAGPTILFEADDLTGHPEARITLEYAVHEMLSRGALAAHRFDVRVRGNGYVVHTEPGTYVLPVLVAVVRGLPEVLTGLVDPPPLTVTFWDRPTPPAMAAPVPADLQVIVSPAVYEQFAGSSAAQGPRRFQPLYQGGATDTPPVAWYCPLSPSTGPEPEDRDLVRGPLITHDLRRLGIPAPGRTAVVHTQPDGPLTLLNPAQPHGDGPPRHVTYYEVDLTTHQSHHRVSLPSSGKGAFAAAVELSWHVDDPVAFVRGEVARVSEPLLGHLLEEAARITRRHPLRRAGAAQRAVNAGLRRWPVPGLSVTASVQLAPEGAALPGPQGPAPSARPLSGLLGDAETVLLGFDGPVARLFSATTAREAALDLLALVAEHREPQDTVAAAGRETFVHPLDVLRAFAQDRLGPLLRDRLEKLELLALPAAPTTHNCVPLVRALHDSGRRVSVVTDVGTPAVHRYLEPYGLPLAGVHGRGKDLALLTPHPDCLLRAMHSSGGAAATGVLIGSTVAELTAAQQAGLRFIGLARNTTAARQLREAGCETTVTSLAPLLEAARSLQS</sequence>
<dbReference type="InterPro" id="IPR011009">
    <property type="entry name" value="Kinase-like_dom_sf"/>
</dbReference>
<gene>
    <name evidence="3" type="ORF">RI060_29320</name>
</gene>
<dbReference type="InterPro" id="IPR023214">
    <property type="entry name" value="HAD_sf"/>
</dbReference>
<dbReference type="InterPro" id="IPR047738">
    <property type="entry name" value="SAV_2336-like_N"/>
</dbReference>
<evidence type="ECO:0000313" key="3">
    <source>
        <dbReference type="EMBL" id="WND21188.1"/>
    </source>
</evidence>
<dbReference type="EMBL" id="CP134213">
    <property type="protein sequence ID" value="WND21188.1"/>
    <property type="molecule type" value="Genomic_DNA"/>
</dbReference>